<comment type="similarity">
    <text evidence="2">Belongs to the SUA5 family.</text>
</comment>
<keyword evidence="6" id="KW-0819">tRNA processing</keyword>
<dbReference type="InterPro" id="IPR006070">
    <property type="entry name" value="Sua5-like_dom"/>
</dbReference>
<evidence type="ECO:0000256" key="1">
    <source>
        <dbReference type="ARBA" id="ARBA00004496"/>
    </source>
</evidence>
<accession>A0ABW1X4A0</accession>
<feature type="region of interest" description="Disordered" evidence="12">
    <location>
        <begin position="248"/>
        <end position="282"/>
    </location>
</feature>
<dbReference type="PROSITE" id="PS51163">
    <property type="entry name" value="YRDC"/>
    <property type="match status" value="1"/>
</dbReference>
<evidence type="ECO:0000256" key="10">
    <source>
        <dbReference type="ARBA" id="ARBA00029774"/>
    </source>
</evidence>
<dbReference type="GO" id="GO:0061710">
    <property type="term" value="F:L-threonylcarbamoyladenylate synthase"/>
    <property type="evidence" value="ECO:0007669"/>
    <property type="project" value="UniProtKB-EC"/>
</dbReference>
<proteinExistence type="inferred from homology"/>
<dbReference type="Pfam" id="PF01300">
    <property type="entry name" value="Sua5_yciO_yrdC"/>
    <property type="match status" value="1"/>
</dbReference>
<keyword evidence="9" id="KW-0067">ATP-binding</keyword>
<keyword evidence="5 14" id="KW-0808">Transferase</keyword>
<dbReference type="PANTHER" id="PTHR17490:SF16">
    <property type="entry name" value="THREONYLCARBAMOYL-AMP SYNTHASE"/>
    <property type="match status" value="1"/>
</dbReference>
<comment type="caution">
    <text evidence="14">The sequence shown here is derived from an EMBL/GenBank/DDBJ whole genome shotgun (WGS) entry which is preliminary data.</text>
</comment>
<dbReference type="InterPro" id="IPR050156">
    <property type="entry name" value="TC-AMP_synthase_SUA5"/>
</dbReference>
<evidence type="ECO:0000259" key="13">
    <source>
        <dbReference type="PROSITE" id="PS51163"/>
    </source>
</evidence>
<dbReference type="Proteomes" id="UP001596266">
    <property type="component" value="Unassembled WGS sequence"/>
</dbReference>
<feature type="region of interest" description="Disordered" evidence="12">
    <location>
        <begin position="1"/>
        <end position="36"/>
    </location>
</feature>
<keyword evidence="4" id="KW-0963">Cytoplasm</keyword>
<evidence type="ECO:0000313" key="14">
    <source>
        <dbReference type="EMBL" id="MFC6397594.1"/>
    </source>
</evidence>
<gene>
    <name evidence="14" type="ORF">ACFP57_11465</name>
</gene>
<evidence type="ECO:0000256" key="11">
    <source>
        <dbReference type="ARBA" id="ARBA00048366"/>
    </source>
</evidence>
<evidence type="ECO:0000256" key="3">
    <source>
        <dbReference type="ARBA" id="ARBA00012584"/>
    </source>
</evidence>
<dbReference type="NCBIfam" id="TIGR00057">
    <property type="entry name" value="L-threonylcarbamoyladenylate synthase"/>
    <property type="match status" value="1"/>
</dbReference>
<keyword evidence="7 14" id="KW-0548">Nucleotidyltransferase</keyword>
<comment type="catalytic activity">
    <reaction evidence="11">
        <text>L-threonine + hydrogencarbonate + ATP = L-threonylcarbamoyladenylate + diphosphate + H2O</text>
        <dbReference type="Rhea" id="RHEA:36407"/>
        <dbReference type="ChEBI" id="CHEBI:15377"/>
        <dbReference type="ChEBI" id="CHEBI:17544"/>
        <dbReference type="ChEBI" id="CHEBI:30616"/>
        <dbReference type="ChEBI" id="CHEBI:33019"/>
        <dbReference type="ChEBI" id="CHEBI:57926"/>
        <dbReference type="ChEBI" id="CHEBI:73682"/>
        <dbReference type="EC" id="2.7.7.87"/>
    </reaction>
</comment>
<dbReference type="InterPro" id="IPR017945">
    <property type="entry name" value="DHBP_synth_RibB-like_a/b_dom"/>
</dbReference>
<comment type="subcellular location">
    <subcellularLocation>
        <location evidence="1">Cytoplasm</location>
    </subcellularLocation>
</comment>
<feature type="compositionally biased region" description="Acidic residues" evidence="12">
    <location>
        <begin position="11"/>
        <end position="26"/>
    </location>
</feature>
<evidence type="ECO:0000256" key="2">
    <source>
        <dbReference type="ARBA" id="ARBA00007663"/>
    </source>
</evidence>
<evidence type="ECO:0000256" key="9">
    <source>
        <dbReference type="ARBA" id="ARBA00022840"/>
    </source>
</evidence>
<name>A0ABW1X4A0_9ACTN</name>
<evidence type="ECO:0000256" key="4">
    <source>
        <dbReference type="ARBA" id="ARBA00022490"/>
    </source>
</evidence>
<dbReference type="PANTHER" id="PTHR17490">
    <property type="entry name" value="SUA5"/>
    <property type="match status" value="1"/>
</dbReference>
<evidence type="ECO:0000313" key="15">
    <source>
        <dbReference type="Proteomes" id="UP001596266"/>
    </source>
</evidence>
<keyword evidence="15" id="KW-1185">Reference proteome</keyword>
<reference evidence="15" key="1">
    <citation type="journal article" date="2019" name="Int. J. Syst. Evol. Microbiol.">
        <title>The Global Catalogue of Microorganisms (GCM) 10K type strain sequencing project: providing services to taxonomists for standard genome sequencing and annotation.</title>
        <authorList>
            <consortium name="The Broad Institute Genomics Platform"/>
            <consortium name="The Broad Institute Genome Sequencing Center for Infectious Disease"/>
            <person name="Wu L."/>
            <person name="Ma J."/>
        </authorList>
    </citation>
    <scope>NUCLEOTIDE SEQUENCE [LARGE SCALE GENOMIC DNA]</scope>
    <source>
        <strain evidence="15">CGMCC 1.15277</strain>
    </source>
</reference>
<organism evidence="14 15">
    <name type="scientific">Luteococcus sanguinis</name>
    <dbReference type="NCBI Taxonomy" id="174038"/>
    <lineage>
        <taxon>Bacteria</taxon>
        <taxon>Bacillati</taxon>
        <taxon>Actinomycetota</taxon>
        <taxon>Actinomycetes</taxon>
        <taxon>Propionibacteriales</taxon>
        <taxon>Propionibacteriaceae</taxon>
        <taxon>Luteococcus</taxon>
    </lineage>
</organism>
<evidence type="ECO:0000256" key="6">
    <source>
        <dbReference type="ARBA" id="ARBA00022694"/>
    </source>
</evidence>
<dbReference type="RefSeq" id="WP_343886244.1">
    <property type="nucleotide sequence ID" value="NZ_BAAAKI010000013.1"/>
</dbReference>
<evidence type="ECO:0000256" key="8">
    <source>
        <dbReference type="ARBA" id="ARBA00022741"/>
    </source>
</evidence>
<keyword evidence="8" id="KW-0547">Nucleotide-binding</keyword>
<dbReference type="EC" id="2.7.7.87" evidence="3"/>
<dbReference type="SUPFAM" id="SSF55821">
    <property type="entry name" value="YrdC/RibB"/>
    <property type="match status" value="1"/>
</dbReference>
<evidence type="ECO:0000256" key="12">
    <source>
        <dbReference type="SAM" id="MobiDB-lite"/>
    </source>
</evidence>
<protein>
    <recommendedName>
        <fullName evidence="10">L-threonylcarbamoyladenylate synthase</fullName>
        <ecNumber evidence="3">2.7.7.87</ecNumber>
    </recommendedName>
    <alternativeName>
        <fullName evidence="10">L-threonylcarbamoyladenylate synthase</fullName>
    </alternativeName>
</protein>
<evidence type="ECO:0000256" key="7">
    <source>
        <dbReference type="ARBA" id="ARBA00022695"/>
    </source>
</evidence>
<feature type="domain" description="YrdC-like" evidence="13">
    <location>
        <begin position="47"/>
        <end position="233"/>
    </location>
</feature>
<sequence>MTDLPPTDAPVDPELDATEIEGDESQSEAGGPDESTWRRFDVTSEAGEALAAAQAAIAAGECIVLPTDTVYGIGSDAFSAASVQRLLDAKERGRDMPPPVLVAEVGMFEALADEIPSHAMRLAQAYWPGALTLIVQAQPHLRIDLGETRGTIAVRVPDHDFTRDLLRRTGPLAVSSANVSGKPSSTNIDDAVGQLGNRVQVYLDAGATPGETPSTIIDFVSTSLGKVVRQGALSLELIHEVAPFVEGIESPEESATPADASEPAGTDPVEAASDAPDEGVDA</sequence>
<evidence type="ECO:0000256" key="5">
    <source>
        <dbReference type="ARBA" id="ARBA00022679"/>
    </source>
</evidence>
<dbReference type="Gene3D" id="3.90.870.10">
    <property type="entry name" value="DHBP synthase"/>
    <property type="match status" value="1"/>
</dbReference>
<dbReference type="EMBL" id="JBHSUA010000021">
    <property type="protein sequence ID" value="MFC6397594.1"/>
    <property type="molecule type" value="Genomic_DNA"/>
</dbReference>